<reference evidence="1" key="1">
    <citation type="journal article" date="2014" name="Front. Microbiol.">
        <title>High frequency of phylogenetically diverse reductive dehalogenase-homologous genes in deep subseafloor sedimentary metagenomes.</title>
        <authorList>
            <person name="Kawai M."/>
            <person name="Futagami T."/>
            <person name="Toyoda A."/>
            <person name="Takaki Y."/>
            <person name="Nishi S."/>
            <person name="Hori S."/>
            <person name="Arai W."/>
            <person name="Tsubouchi T."/>
            <person name="Morono Y."/>
            <person name="Uchiyama I."/>
            <person name="Ito T."/>
            <person name="Fujiyama A."/>
            <person name="Inagaki F."/>
            <person name="Takami H."/>
        </authorList>
    </citation>
    <scope>NUCLEOTIDE SEQUENCE</scope>
    <source>
        <strain evidence="1">Expedition CK06-06</strain>
    </source>
</reference>
<sequence>MKLIIVPIVAVLAIAGLEAYALSLGVNGTALAGSLVIVAGLG</sequence>
<dbReference type="EMBL" id="BARW01008000">
    <property type="protein sequence ID" value="GAI79081.1"/>
    <property type="molecule type" value="Genomic_DNA"/>
</dbReference>
<name>X1SIX1_9ZZZZ</name>
<gene>
    <name evidence="1" type="ORF">S12H4_16530</name>
</gene>
<comment type="caution">
    <text evidence="1">The sequence shown here is derived from an EMBL/GenBank/DDBJ whole genome shotgun (WGS) entry which is preliminary data.</text>
</comment>
<organism evidence="1">
    <name type="scientific">marine sediment metagenome</name>
    <dbReference type="NCBI Taxonomy" id="412755"/>
    <lineage>
        <taxon>unclassified sequences</taxon>
        <taxon>metagenomes</taxon>
        <taxon>ecological metagenomes</taxon>
    </lineage>
</organism>
<dbReference type="AlphaFoldDB" id="X1SIX1"/>
<proteinExistence type="predicted"/>
<accession>X1SIX1</accession>
<feature type="non-terminal residue" evidence="1">
    <location>
        <position position="42"/>
    </location>
</feature>
<protein>
    <submittedName>
        <fullName evidence="1">Uncharacterized protein</fullName>
    </submittedName>
</protein>
<evidence type="ECO:0000313" key="1">
    <source>
        <dbReference type="EMBL" id="GAI79081.1"/>
    </source>
</evidence>